<dbReference type="AlphaFoldDB" id="A0A4S4FXN9"/>
<accession>A0A4S4FXN9</accession>
<dbReference type="OrthoDB" id="3539650at2"/>
<keyword evidence="5" id="KW-1185">Reference proteome</keyword>
<evidence type="ECO:0000259" key="3">
    <source>
        <dbReference type="PROSITE" id="PS50977"/>
    </source>
</evidence>
<protein>
    <submittedName>
        <fullName evidence="4">TetR/AcrR family transcriptional regulator</fullName>
    </submittedName>
</protein>
<evidence type="ECO:0000313" key="4">
    <source>
        <dbReference type="EMBL" id="THG35603.1"/>
    </source>
</evidence>
<dbReference type="GO" id="GO:0000976">
    <property type="term" value="F:transcription cis-regulatory region binding"/>
    <property type="evidence" value="ECO:0007669"/>
    <property type="project" value="TreeGrafter"/>
</dbReference>
<dbReference type="Proteomes" id="UP000307380">
    <property type="component" value="Unassembled WGS sequence"/>
</dbReference>
<comment type="caution">
    <text evidence="4">The sequence shown here is derived from an EMBL/GenBank/DDBJ whole genome shotgun (WGS) entry which is preliminary data.</text>
</comment>
<dbReference type="InterPro" id="IPR001647">
    <property type="entry name" value="HTH_TetR"/>
</dbReference>
<keyword evidence="1 2" id="KW-0238">DNA-binding</keyword>
<proteinExistence type="predicted"/>
<dbReference type="SUPFAM" id="SSF46689">
    <property type="entry name" value="Homeodomain-like"/>
    <property type="match status" value="1"/>
</dbReference>
<dbReference type="InterPro" id="IPR009057">
    <property type="entry name" value="Homeodomain-like_sf"/>
</dbReference>
<sequence length="212" mass="22920">MVDDKPTRAKPLSREGRRQAIADAVIPLLKQHGRSVTSRQIAEAAGVAEGTVYSVFVDKEDLIHAAVERNAEHASIVEDVASIPVDLPLAATVVAVVDLVQHRLRDMFTLMAAIGFRPPAADHPRRVNRAESDAVAERIVALLEHHRAELRIPPQRAAALIRITTLSMTHPMISDGEAFTPEDIADLLLHGIANGSRPIIAQPDPASEFATA</sequence>
<evidence type="ECO:0000313" key="5">
    <source>
        <dbReference type="Proteomes" id="UP000307380"/>
    </source>
</evidence>
<dbReference type="GO" id="GO:0003700">
    <property type="term" value="F:DNA-binding transcription factor activity"/>
    <property type="evidence" value="ECO:0007669"/>
    <property type="project" value="TreeGrafter"/>
</dbReference>
<dbReference type="Gene3D" id="1.10.357.10">
    <property type="entry name" value="Tetracycline Repressor, domain 2"/>
    <property type="match status" value="1"/>
</dbReference>
<reference evidence="4 5" key="1">
    <citation type="submission" date="2019-04" db="EMBL/GenBank/DDBJ databases">
        <authorList>
            <person name="Jiang L."/>
        </authorList>
    </citation>
    <scope>NUCLEOTIDE SEQUENCE [LARGE SCALE GENOMIC DNA]</scope>
    <source>
        <strain evidence="4 5">YIM 131861</strain>
    </source>
</reference>
<feature type="domain" description="HTH tetR-type" evidence="3">
    <location>
        <begin position="15"/>
        <end position="74"/>
    </location>
</feature>
<dbReference type="PROSITE" id="PS50977">
    <property type="entry name" value="HTH_TETR_2"/>
    <property type="match status" value="1"/>
</dbReference>
<evidence type="ECO:0000256" key="2">
    <source>
        <dbReference type="PROSITE-ProRule" id="PRU00335"/>
    </source>
</evidence>
<organism evidence="4 5">
    <name type="scientific">Orlajensenia flava</name>
    <dbReference type="NCBI Taxonomy" id="2565934"/>
    <lineage>
        <taxon>Bacteria</taxon>
        <taxon>Bacillati</taxon>
        <taxon>Actinomycetota</taxon>
        <taxon>Actinomycetes</taxon>
        <taxon>Micrococcales</taxon>
        <taxon>Microbacteriaceae</taxon>
        <taxon>Orlajensenia</taxon>
    </lineage>
</organism>
<name>A0A4S4FXN9_9MICO</name>
<dbReference type="PRINTS" id="PR00455">
    <property type="entry name" value="HTHTETR"/>
</dbReference>
<dbReference type="RefSeq" id="WP_136423189.1">
    <property type="nucleotide sequence ID" value="NZ_SSSN01000003.1"/>
</dbReference>
<dbReference type="PANTHER" id="PTHR30055:SF226">
    <property type="entry name" value="HTH-TYPE TRANSCRIPTIONAL REGULATOR PKSA"/>
    <property type="match status" value="1"/>
</dbReference>
<evidence type="ECO:0000256" key="1">
    <source>
        <dbReference type="ARBA" id="ARBA00023125"/>
    </source>
</evidence>
<dbReference type="PANTHER" id="PTHR30055">
    <property type="entry name" value="HTH-TYPE TRANSCRIPTIONAL REGULATOR RUTR"/>
    <property type="match status" value="1"/>
</dbReference>
<dbReference type="EMBL" id="SSSN01000003">
    <property type="protein sequence ID" value="THG35603.1"/>
    <property type="molecule type" value="Genomic_DNA"/>
</dbReference>
<gene>
    <name evidence="4" type="ORF">E6C70_06080</name>
</gene>
<feature type="DNA-binding region" description="H-T-H motif" evidence="2">
    <location>
        <begin position="37"/>
        <end position="56"/>
    </location>
</feature>
<dbReference type="Pfam" id="PF00440">
    <property type="entry name" value="TetR_N"/>
    <property type="match status" value="1"/>
</dbReference>
<dbReference type="InterPro" id="IPR050109">
    <property type="entry name" value="HTH-type_TetR-like_transc_reg"/>
</dbReference>